<dbReference type="AlphaFoldDB" id="A0A1I0DQ67"/>
<dbReference type="NCBIfam" id="TIGR00277">
    <property type="entry name" value="HDIG"/>
    <property type="match status" value="1"/>
</dbReference>
<dbReference type="InterPro" id="IPR006675">
    <property type="entry name" value="HDIG_dom"/>
</dbReference>
<organism evidence="2 3">
    <name type="scientific">Oceanobacillus limi</name>
    <dbReference type="NCBI Taxonomy" id="930131"/>
    <lineage>
        <taxon>Bacteria</taxon>
        <taxon>Bacillati</taxon>
        <taxon>Bacillota</taxon>
        <taxon>Bacilli</taxon>
        <taxon>Bacillales</taxon>
        <taxon>Bacillaceae</taxon>
        <taxon>Oceanobacillus</taxon>
    </lineage>
</organism>
<dbReference type="EMBL" id="FOHE01000009">
    <property type="protein sequence ID" value="SET34691.1"/>
    <property type="molecule type" value="Genomic_DNA"/>
</dbReference>
<dbReference type="CDD" id="cd00077">
    <property type="entry name" value="HDc"/>
    <property type="match status" value="1"/>
</dbReference>
<dbReference type="InterPro" id="IPR037522">
    <property type="entry name" value="HD_GYP_dom"/>
</dbReference>
<sequence length="361" mass="40216">MRLVSTRKLKAGEILGQTIHRDNGLILLKKGVCLSDTMIQRLQNQGITYVYIEDESTKDIQIEPVISEELKREATESVRTIFSEAKSNDLLENSFILDKEEKNLTSVVGKLMNEIKHQDESISLLADVFLTDDYIFQHSLNVTIYSLAIGSALKLNDSELSELGTGAILHDIGKAFIDQEILQKPGKLTDEEFSIMKEHTTIGFDLLRKQNAVSSIVAQCAYQHHERLDGTGYPRGLFGDEIHKYAKIIGVADVFDAVTSNRIYRDAMLPHEGLEILYAGAVSLFDKELVEAFKQSVAVYPNGLSVLLSDGTVGIVVRQNKHLCDRPIIKVIKGKNESAISSYELDLSKSLDITIVDCNVE</sequence>
<reference evidence="2 3" key="1">
    <citation type="submission" date="2016-10" db="EMBL/GenBank/DDBJ databases">
        <authorList>
            <person name="de Groot N.N."/>
        </authorList>
    </citation>
    <scope>NUCLEOTIDE SEQUENCE [LARGE SCALE GENOMIC DNA]</scope>
    <source>
        <strain evidence="2 3">IBRC-M 10780</strain>
    </source>
</reference>
<dbReference type="SMART" id="SM00471">
    <property type="entry name" value="HDc"/>
    <property type="match status" value="1"/>
</dbReference>
<dbReference type="Pfam" id="PF13487">
    <property type="entry name" value="HD_5"/>
    <property type="match status" value="1"/>
</dbReference>
<accession>A0A1I0DQ67</accession>
<dbReference type="PANTHER" id="PTHR43155">
    <property type="entry name" value="CYCLIC DI-GMP PHOSPHODIESTERASE PA4108-RELATED"/>
    <property type="match status" value="1"/>
</dbReference>
<name>A0A1I0DQ67_9BACI</name>
<dbReference type="STRING" id="930131.SAMN05216389_10997"/>
<evidence type="ECO:0000313" key="3">
    <source>
        <dbReference type="Proteomes" id="UP000198618"/>
    </source>
</evidence>
<evidence type="ECO:0000259" key="1">
    <source>
        <dbReference type="PROSITE" id="PS51832"/>
    </source>
</evidence>
<proteinExistence type="predicted"/>
<dbReference type="OrthoDB" id="9759601at2"/>
<dbReference type="RefSeq" id="WP_090869858.1">
    <property type="nucleotide sequence ID" value="NZ_FOHE01000009.1"/>
</dbReference>
<dbReference type="Gene3D" id="1.10.3210.10">
    <property type="entry name" value="Hypothetical protein af1432"/>
    <property type="match status" value="1"/>
</dbReference>
<feature type="domain" description="HD-GYP" evidence="1">
    <location>
        <begin position="113"/>
        <end position="309"/>
    </location>
</feature>
<protein>
    <submittedName>
        <fullName evidence="2">HDIG domain-containing protein</fullName>
    </submittedName>
</protein>
<gene>
    <name evidence="2" type="ORF">SAMN05216389_10997</name>
</gene>
<evidence type="ECO:0000313" key="2">
    <source>
        <dbReference type="EMBL" id="SET34691.1"/>
    </source>
</evidence>
<dbReference type="SUPFAM" id="SSF109604">
    <property type="entry name" value="HD-domain/PDEase-like"/>
    <property type="match status" value="1"/>
</dbReference>
<keyword evidence="3" id="KW-1185">Reference proteome</keyword>
<dbReference type="InterPro" id="IPR003607">
    <property type="entry name" value="HD/PDEase_dom"/>
</dbReference>
<dbReference type="Proteomes" id="UP000198618">
    <property type="component" value="Unassembled WGS sequence"/>
</dbReference>
<dbReference type="PROSITE" id="PS51832">
    <property type="entry name" value="HD_GYP"/>
    <property type="match status" value="1"/>
</dbReference>
<dbReference type="PANTHER" id="PTHR43155:SF2">
    <property type="entry name" value="CYCLIC DI-GMP PHOSPHODIESTERASE PA4108"/>
    <property type="match status" value="1"/>
</dbReference>